<keyword evidence="2" id="KW-1185">Reference proteome</keyword>
<protein>
    <recommendedName>
        <fullName evidence="3">Nudix hydrolase domain-containing protein</fullName>
    </recommendedName>
</protein>
<dbReference type="PANTHER" id="PTHR36395:SF1">
    <property type="entry name" value="RING-H2 ZINC FINGER PROTEIN"/>
    <property type="match status" value="1"/>
</dbReference>
<accession>A0A0M0J6X7</accession>
<evidence type="ECO:0000313" key="2">
    <source>
        <dbReference type="Proteomes" id="UP000037460"/>
    </source>
</evidence>
<organism evidence="1 2">
    <name type="scientific">Chrysochromulina tobinii</name>
    <dbReference type="NCBI Taxonomy" id="1460289"/>
    <lineage>
        <taxon>Eukaryota</taxon>
        <taxon>Haptista</taxon>
        <taxon>Haptophyta</taxon>
        <taxon>Prymnesiophyceae</taxon>
        <taxon>Prymnesiales</taxon>
        <taxon>Chrysochromulinaceae</taxon>
        <taxon>Chrysochromulina</taxon>
    </lineage>
</organism>
<reference evidence="2" key="1">
    <citation type="journal article" date="2015" name="PLoS Genet.">
        <title>Genome Sequence and Transcriptome Analyses of Chrysochromulina tobin: Metabolic Tools for Enhanced Algal Fitness in the Prominent Order Prymnesiales (Haptophyceae).</title>
        <authorList>
            <person name="Hovde B.T."/>
            <person name="Deodato C.R."/>
            <person name="Hunsperger H.M."/>
            <person name="Ryken S.A."/>
            <person name="Yost W."/>
            <person name="Jha R.K."/>
            <person name="Patterson J."/>
            <person name="Monnat R.J. Jr."/>
            <person name="Barlow S.B."/>
            <person name="Starkenburg S.R."/>
            <person name="Cattolico R.A."/>
        </authorList>
    </citation>
    <scope>NUCLEOTIDE SEQUENCE</scope>
    <source>
        <strain evidence="2">CCMP291</strain>
    </source>
</reference>
<dbReference type="Proteomes" id="UP000037460">
    <property type="component" value="Unassembled WGS sequence"/>
</dbReference>
<dbReference type="PANTHER" id="PTHR36395">
    <property type="entry name" value="RING-H2 ZINC FINGER PROTEIN"/>
    <property type="match status" value="1"/>
</dbReference>
<proteinExistence type="predicted"/>
<dbReference type="AlphaFoldDB" id="A0A0M0J6X7"/>
<gene>
    <name evidence="1" type="ORF">Ctob_002106</name>
</gene>
<evidence type="ECO:0008006" key="3">
    <source>
        <dbReference type="Google" id="ProtNLM"/>
    </source>
</evidence>
<dbReference type="EMBL" id="JWZX01003284">
    <property type="protein sequence ID" value="KOO22364.1"/>
    <property type="molecule type" value="Genomic_DNA"/>
</dbReference>
<comment type="caution">
    <text evidence="1">The sequence shown here is derived from an EMBL/GenBank/DDBJ whole genome shotgun (WGS) entry which is preliminary data.</text>
</comment>
<evidence type="ECO:0000313" key="1">
    <source>
        <dbReference type="EMBL" id="KOO22364.1"/>
    </source>
</evidence>
<sequence length="427" mass="48720">MVGHKFADKVSLREYLLAHGVDSIAWGTRGAKHVEDLLEELQQGEASLQLVDGKIYRNLGVVKLIVRSPEVPGQHLVCYEQQMADGRKRQRNVLLAEKKKRNETADQAAMRAIREELGSVKGMKLDSVLLRVGTYKNWEEADVSPSYPTLSTRYELHQYEVRVRGLPKHPFMTVEDAGEGKKKFNFWKWVVDSDDDLRYKGFATGQRLSDVHEEHPINPSKWQPSGVAQNIFADKVEARKYLLSHGVDTAAWGVCDAKRIEDLLEELQQGEASLQLVDGKIYRNLGVVKLIVRSPEVPGQHLVCYEQQMADGRKRQRNVLLAEKKKRNETADQAAMRAIREELGSVKGMKLDSVLLRVGTYKNWEEADVSPSYPTLSTRYELHQYEVRVRGLPKHPFMTVEDAGEGKKKFNFWKGKQIVSTIAYKYN</sequence>
<dbReference type="OrthoDB" id="433924at2759"/>
<name>A0A0M0J6X7_9EUKA</name>